<sequence length="195" mass="20631">MTMPSLKISKGGPLLLVAQLDKQHGRVLGFEHAPEWSGTAGRKAHGDDGEDAGGMWTTRGKVAVFATIQYAVSIPNSVIAGELEPLDDMLVVVVVVAGNVAGGEVLNGADGVEPCCERIVDADEGGICGVILNFLNLEEFAVGNGVRADMGCTRLIVPYDVLRARIFTSPPYMTAWGHYAAKGIPPGARVQRERC</sequence>
<dbReference type="Proteomes" id="UP000027195">
    <property type="component" value="Unassembled WGS sequence"/>
</dbReference>
<accession>A0A067LSL2</accession>
<dbReference type="HOGENOM" id="CLU_1396085_0_0_1"/>
<keyword evidence="2" id="KW-1185">Reference proteome</keyword>
<evidence type="ECO:0000313" key="1">
    <source>
        <dbReference type="EMBL" id="KDQ06039.1"/>
    </source>
</evidence>
<name>A0A067LSL2_BOTB1</name>
<protein>
    <submittedName>
        <fullName evidence="1">Uncharacterized protein</fullName>
    </submittedName>
</protein>
<reference evidence="2" key="1">
    <citation type="journal article" date="2014" name="Proc. Natl. Acad. Sci. U.S.A.">
        <title>Extensive sampling of basidiomycete genomes demonstrates inadequacy of the white-rot/brown-rot paradigm for wood decay fungi.</title>
        <authorList>
            <person name="Riley R."/>
            <person name="Salamov A.A."/>
            <person name="Brown D.W."/>
            <person name="Nagy L.G."/>
            <person name="Floudas D."/>
            <person name="Held B.W."/>
            <person name="Levasseur A."/>
            <person name="Lombard V."/>
            <person name="Morin E."/>
            <person name="Otillar R."/>
            <person name="Lindquist E.A."/>
            <person name="Sun H."/>
            <person name="LaButti K.M."/>
            <person name="Schmutz J."/>
            <person name="Jabbour D."/>
            <person name="Luo H."/>
            <person name="Baker S.E."/>
            <person name="Pisabarro A.G."/>
            <person name="Walton J.D."/>
            <person name="Blanchette R.A."/>
            <person name="Henrissat B."/>
            <person name="Martin F."/>
            <person name="Cullen D."/>
            <person name="Hibbett D.S."/>
            <person name="Grigoriev I.V."/>
        </authorList>
    </citation>
    <scope>NUCLEOTIDE SEQUENCE [LARGE SCALE GENOMIC DNA]</scope>
    <source>
        <strain evidence="2">FD-172 SS1</strain>
    </source>
</reference>
<gene>
    <name evidence="1" type="ORF">BOTBODRAFT_49585</name>
</gene>
<organism evidence="1 2">
    <name type="scientific">Botryobasidium botryosum (strain FD-172 SS1)</name>
    <dbReference type="NCBI Taxonomy" id="930990"/>
    <lineage>
        <taxon>Eukaryota</taxon>
        <taxon>Fungi</taxon>
        <taxon>Dikarya</taxon>
        <taxon>Basidiomycota</taxon>
        <taxon>Agaricomycotina</taxon>
        <taxon>Agaricomycetes</taxon>
        <taxon>Cantharellales</taxon>
        <taxon>Botryobasidiaceae</taxon>
        <taxon>Botryobasidium</taxon>
    </lineage>
</organism>
<dbReference type="EMBL" id="KL198160">
    <property type="protein sequence ID" value="KDQ06039.1"/>
    <property type="molecule type" value="Genomic_DNA"/>
</dbReference>
<dbReference type="AlphaFoldDB" id="A0A067LSL2"/>
<proteinExistence type="predicted"/>
<dbReference type="InParanoid" id="A0A067LSL2"/>
<evidence type="ECO:0000313" key="2">
    <source>
        <dbReference type="Proteomes" id="UP000027195"/>
    </source>
</evidence>